<dbReference type="GO" id="GO:0050380">
    <property type="term" value="F:undecaprenyl-diphosphatase activity"/>
    <property type="evidence" value="ECO:0007669"/>
    <property type="project" value="UniProtKB-EC"/>
</dbReference>
<feature type="transmembrane region" description="Helical" evidence="1">
    <location>
        <begin position="172"/>
        <end position="193"/>
    </location>
</feature>
<dbReference type="AlphaFoldDB" id="A0A7W9TDJ4"/>
<dbReference type="EMBL" id="JACHGV010000007">
    <property type="protein sequence ID" value="MBB6078730.1"/>
    <property type="molecule type" value="Genomic_DNA"/>
</dbReference>
<accession>A0A7W9TDJ4</accession>
<dbReference type="Gene3D" id="1.20.144.10">
    <property type="entry name" value="Phosphatidic acid phosphatase type 2/haloperoxidase"/>
    <property type="match status" value="2"/>
</dbReference>
<keyword evidence="1" id="KW-0812">Transmembrane</keyword>
<keyword evidence="4" id="KW-1185">Reference proteome</keyword>
<feature type="transmembrane region" description="Helical" evidence="1">
    <location>
        <begin position="199"/>
        <end position="216"/>
    </location>
</feature>
<dbReference type="Proteomes" id="UP000591537">
    <property type="component" value="Unassembled WGS sequence"/>
</dbReference>
<reference evidence="3 4" key="1">
    <citation type="submission" date="2020-08" db="EMBL/GenBank/DDBJ databases">
        <title>Genomic Encyclopedia of Type Strains, Phase IV (KMG-IV): sequencing the most valuable type-strain genomes for metagenomic binning, comparative biology and taxonomic classification.</title>
        <authorList>
            <person name="Goeker M."/>
        </authorList>
    </citation>
    <scope>NUCLEOTIDE SEQUENCE [LARGE SCALE GENOMIC DNA]</scope>
    <source>
        <strain evidence="3 4">DSM 43350</strain>
    </source>
</reference>
<feature type="domain" description="Phosphatidic acid phosphatase type 2/haloperoxidase" evidence="2">
    <location>
        <begin position="100"/>
        <end position="214"/>
    </location>
</feature>
<feature type="transmembrane region" description="Helical" evidence="1">
    <location>
        <begin position="20"/>
        <end position="39"/>
    </location>
</feature>
<keyword evidence="3" id="KW-0378">Hydrolase</keyword>
<protein>
    <submittedName>
        <fullName evidence="3">Undecaprenyl-diphosphatase</fullName>
        <ecNumber evidence="3">3.6.1.27</ecNumber>
    </submittedName>
</protein>
<dbReference type="PANTHER" id="PTHR14969">
    <property type="entry name" value="SPHINGOSINE-1-PHOSPHATE PHOSPHOHYDROLASE"/>
    <property type="match status" value="1"/>
</dbReference>
<dbReference type="InterPro" id="IPR000326">
    <property type="entry name" value="PAP2/HPO"/>
</dbReference>
<gene>
    <name evidence="3" type="ORF">HNR57_004672</name>
</gene>
<organism evidence="3 4">
    <name type="scientific">Streptomyces paradoxus</name>
    <dbReference type="NCBI Taxonomy" id="66375"/>
    <lineage>
        <taxon>Bacteria</taxon>
        <taxon>Bacillati</taxon>
        <taxon>Actinomycetota</taxon>
        <taxon>Actinomycetes</taxon>
        <taxon>Kitasatosporales</taxon>
        <taxon>Streptomycetaceae</taxon>
        <taxon>Streptomyces</taxon>
    </lineage>
</organism>
<keyword evidence="1" id="KW-1133">Transmembrane helix</keyword>
<dbReference type="SMART" id="SM00014">
    <property type="entry name" value="acidPPc"/>
    <property type="match status" value="1"/>
</dbReference>
<dbReference type="EC" id="3.6.1.27" evidence="3"/>
<evidence type="ECO:0000259" key="2">
    <source>
        <dbReference type="SMART" id="SM00014"/>
    </source>
</evidence>
<dbReference type="Pfam" id="PF01569">
    <property type="entry name" value="PAP2"/>
    <property type="match status" value="1"/>
</dbReference>
<dbReference type="RefSeq" id="WP_184562363.1">
    <property type="nucleotide sequence ID" value="NZ_BAAARS010000006.1"/>
</dbReference>
<dbReference type="InterPro" id="IPR036938">
    <property type="entry name" value="PAP2/HPO_sf"/>
</dbReference>
<feature type="transmembrane region" description="Helical" evidence="1">
    <location>
        <begin position="100"/>
        <end position="118"/>
    </location>
</feature>
<dbReference type="PANTHER" id="PTHR14969:SF13">
    <property type="entry name" value="AT30094P"/>
    <property type="match status" value="1"/>
</dbReference>
<name>A0A7W9TDJ4_9ACTN</name>
<proteinExistence type="predicted"/>
<keyword evidence="1" id="KW-0472">Membrane</keyword>
<dbReference type="CDD" id="cd03392">
    <property type="entry name" value="PAP2_like_2"/>
    <property type="match status" value="1"/>
</dbReference>
<comment type="caution">
    <text evidence="3">The sequence shown here is derived from an EMBL/GenBank/DDBJ whole genome shotgun (WGS) entry which is preliminary data.</text>
</comment>
<feature type="transmembrane region" description="Helical" evidence="1">
    <location>
        <begin position="138"/>
        <end position="160"/>
    </location>
</feature>
<feature type="transmembrane region" description="Helical" evidence="1">
    <location>
        <begin position="78"/>
        <end position="93"/>
    </location>
</feature>
<evidence type="ECO:0000313" key="4">
    <source>
        <dbReference type="Proteomes" id="UP000591537"/>
    </source>
</evidence>
<evidence type="ECO:0000313" key="3">
    <source>
        <dbReference type="EMBL" id="MBB6078730.1"/>
    </source>
</evidence>
<sequence length="238" mass="25835">MHTSSVDSPPRPEHRTAARLTGVLAVCSVLLLTFVAARWSPLIGLDGDISGTTHRWAVDEPVLTQTCRILTDWVWDPWTMRLLCAAVVVWLVARRAARWTALWLALAVALGTVLQQGIKAAVDRPRPVWPDPVDSAHYSAFPSGHAMTATVVCGLLLWLLHRHGVGRAVWRTAVAVAVVSVVGVGLTRIWLGVHWPSDVVGGWLLGTTVVALAVWVHGRRHPRLGSDHRSPSEAGTPS</sequence>
<evidence type="ECO:0000256" key="1">
    <source>
        <dbReference type="SAM" id="Phobius"/>
    </source>
</evidence>
<dbReference type="SUPFAM" id="SSF48317">
    <property type="entry name" value="Acid phosphatase/Vanadium-dependent haloperoxidase"/>
    <property type="match status" value="1"/>
</dbReference>